<evidence type="ECO:0000256" key="9">
    <source>
        <dbReference type="ARBA" id="ARBA00025772"/>
    </source>
</evidence>
<name>A0A517W4X7_9PLAN</name>
<evidence type="ECO:0000256" key="1">
    <source>
        <dbReference type="ARBA" id="ARBA00004377"/>
    </source>
</evidence>
<reference evidence="13 14" key="1">
    <citation type="submission" date="2019-03" db="EMBL/GenBank/DDBJ databases">
        <title>Deep-cultivation of Planctomycetes and their phenomic and genomic characterization uncovers novel biology.</title>
        <authorList>
            <person name="Wiegand S."/>
            <person name="Jogler M."/>
            <person name="Boedeker C."/>
            <person name="Pinto D."/>
            <person name="Vollmers J."/>
            <person name="Rivas-Marin E."/>
            <person name="Kohn T."/>
            <person name="Peeters S.H."/>
            <person name="Heuer A."/>
            <person name="Rast P."/>
            <person name="Oberbeckmann S."/>
            <person name="Bunk B."/>
            <person name="Jeske O."/>
            <person name="Meyerdierks A."/>
            <person name="Storesund J.E."/>
            <person name="Kallscheuer N."/>
            <person name="Luecker S."/>
            <person name="Lage O.M."/>
            <person name="Pohl T."/>
            <person name="Merkel B.J."/>
            <person name="Hornburger P."/>
            <person name="Mueller R.-W."/>
            <person name="Bruemmer F."/>
            <person name="Labrenz M."/>
            <person name="Spormann A.M."/>
            <person name="Op den Camp H."/>
            <person name="Overmann J."/>
            <person name="Amann R."/>
            <person name="Jetten M.S.M."/>
            <person name="Mascher T."/>
            <person name="Medema M.H."/>
            <person name="Devos D.P."/>
            <person name="Kaster A.-K."/>
            <person name="Ovreas L."/>
            <person name="Rohde M."/>
            <person name="Galperin M.Y."/>
            <person name="Jogler C."/>
        </authorList>
    </citation>
    <scope>NUCLEOTIDE SEQUENCE [LARGE SCALE GENOMIC DNA]</scope>
    <source>
        <strain evidence="13 14">V144</strain>
    </source>
</reference>
<evidence type="ECO:0000256" key="8">
    <source>
        <dbReference type="ARBA" id="ARBA00023136"/>
    </source>
</evidence>
<evidence type="ECO:0000256" key="5">
    <source>
        <dbReference type="ARBA" id="ARBA00022519"/>
    </source>
</evidence>
<dbReference type="Gene3D" id="3.30.700.10">
    <property type="entry name" value="Glycoprotein, Type 4 Pilin"/>
    <property type="match status" value="1"/>
</dbReference>
<feature type="domain" description="General secretion pathway GspH" evidence="12">
    <location>
        <begin position="74"/>
        <end position="178"/>
    </location>
</feature>
<accession>A0A517W4X7</accession>
<dbReference type="InterPro" id="IPR045584">
    <property type="entry name" value="Pilin-like"/>
</dbReference>
<comment type="similarity">
    <text evidence="9">Belongs to the GSP H family.</text>
</comment>
<sequence>MQKFHQNKYQWLKDTPASIRRRHANFLRANPCHSLKRAAFTLVELLIVIMLISILLSVALVSTETSPSHSLETTARAVAADLRLARSYAIKFNSEYTVNFSLDSQSYEIQHTGPGNLPVPQDHLAGTAAASDKYIKQFQIQSMNLPDQVSLRQVQLKTSETNVSDLAFGPQGGTGPGRNEDTVLILSTVRNGTTFYIPITVSWITGQAWIEDIQI</sequence>
<dbReference type="SUPFAM" id="SSF54523">
    <property type="entry name" value="Pili subunits"/>
    <property type="match status" value="1"/>
</dbReference>
<dbReference type="InterPro" id="IPR012902">
    <property type="entry name" value="N_methyl_site"/>
</dbReference>
<organism evidence="13 14">
    <name type="scientific">Gimesia aquarii</name>
    <dbReference type="NCBI Taxonomy" id="2527964"/>
    <lineage>
        <taxon>Bacteria</taxon>
        <taxon>Pseudomonadati</taxon>
        <taxon>Planctomycetota</taxon>
        <taxon>Planctomycetia</taxon>
        <taxon>Planctomycetales</taxon>
        <taxon>Planctomycetaceae</taxon>
        <taxon>Gimesia</taxon>
    </lineage>
</organism>
<keyword evidence="7 11" id="KW-1133">Transmembrane helix</keyword>
<dbReference type="GO" id="GO:0005886">
    <property type="term" value="C:plasma membrane"/>
    <property type="evidence" value="ECO:0007669"/>
    <property type="project" value="UniProtKB-SubCell"/>
</dbReference>
<evidence type="ECO:0000313" key="13">
    <source>
        <dbReference type="EMBL" id="QDU00312.1"/>
    </source>
</evidence>
<dbReference type="EMBL" id="CP037920">
    <property type="protein sequence ID" value="QDU00312.1"/>
    <property type="molecule type" value="Genomic_DNA"/>
</dbReference>
<dbReference type="InterPro" id="IPR022346">
    <property type="entry name" value="T2SS_GspH"/>
</dbReference>
<gene>
    <name evidence="13" type="ORF">V144x_58250</name>
</gene>
<evidence type="ECO:0000313" key="14">
    <source>
        <dbReference type="Proteomes" id="UP000318704"/>
    </source>
</evidence>
<evidence type="ECO:0000256" key="3">
    <source>
        <dbReference type="ARBA" id="ARBA00022475"/>
    </source>
</evidence>
<dbReference type="Pfam" id="PF07963">
    <property type="entry name" value="N_methyl"/>
    <property type="match status" value="1"/>
</dbReference>
<evidence type="ECO:0000256" key="2">
    <source>
        <dbReference type="ARBA" id="ARBA00021549"/>
    </source>
</evidence>
<evidence type="ECO:0000256" key="10">
    <source>
        <dbReference type="ARBA" id="ARBA00030775"/>
    </source>
</evidence>
<keyword evidence="5" id="KW-0997">Cell inner membrane</keyword>
<dbReference type="GO" id="GO:0015627">
    <property type="term" value="C:type II protein secretion system complex"/>
    <property type="evidence" value="ECO:0007669"/>
    <property type="project" value="InterPro"/>
</dbReference>
<dbReference type="AlphaFoldDB" id="A0A517W4X7"/>
<evidence type="ECO:0000256" key="7">
    <source>
        <dbReference type="ARBA" id="ARBA00022989"/>
    </source>
</evidence>
<dbReference type="NCBIfam" id="TIGR02532">
    <property type="entry name" value="IV_pilin_GFxxxE"/>
    <property type="match status" value="1"/>
</dbReference>
<evidence type="ECO:0000256" key="6">
    <source>
        <dbReference type="ARBA" id="ARBA00022692"/>
    </source>
</evidence>
<dbReference type="Pfam" id="PF12019">
    <property type="entry name" value="GspH"/>
    <property type="match status" value="1"/>
</dbReference>
<dbReference type="GO" id="GO:0015628">
    <property type="term" value="P:protein secretion by the type II secretion system"/>
    <property type="evidence" value="ECO:0007669"/>
    <property type="project" value="InterPro"/>
</dbReference>
<keyword evidence="4" id="KW-0488">Methylation</keyword>
<keyword evidence="3" id="KW-1003">Cell membrane</keyword>
<feature type="transmembrane region" description="Helical" evidence="11">
    <location>
        <begin position="38"/>
        <end position="61"/>
    </location>
</feature>
<dbReference type="KEGG" id="gaw:V144x_58250"/>
<evidence type="ECO:0000256" key="11">
    <source>
        <dbReference type="SAM" id="Phobius"/>
    </source>
</evidence>
<keyword evidence="6 11" id="KW-0812">Transmembrane</keyword>
<dbReference type="RefSeq" id="WP_144990556.1">
    <property type="nucleotide sequence ID" value="NZ_CP037920.1"/>
</dbReference>
<dbReference type="Proteomes" id="UP000318704">
    <property type="component" value="Chromosome"/>
</dbReference>
<keyword evidence="8 11" id="KW-0472">Membrane</keyword>
<comment type="subcellular location">
    <subcellularLocation>
        <location evidence="1">Cell inner membrane</location>
        <topology evidence="1">Single-pass membrane protein</topology>
    </subcellularLocation>
</comment>
<evidence type="ECO:0000259" key="12">
    <source>
        <dbReference type="Pfam" id="PF12019"/>
    </source>
</evidence>
<evidence type="ECO:0000256" key="4">
    <source>
        <dbReference type="ARBA" id="ARBA00022481"/>
    </source>
</evidence>
<protein>
    <recommendedName>
        <fullName evidence="2">Type II secretion system protein H</fullName>
    </recommendedName>
    <alternativeName>
        <fullName evidence="10">General secretion pathway protein H</fullName>
    </alternativeName>
</protein>
<proteinExistence type="inferred from homology"/>